<dbReference type="GO" id="GO:0032259">
    <property type="term" value="P:methylation"/>
    <property type="evidence" value="ECO:0007669"/>
    <property type="project" value="InterPro"/>
</dbReference>
<accession>A0AAD3D3A1</accession>
<dbReference type="EMBL" id="BLLK01000057">
    <property type="protein sequence ID" value="GFH56949.1"/>
    <property type="molecule type" value="Genomic_DNA"/>
</dbReference>
<dbReference type="Proteomes" id="UP001054902">
    <property type="component" value="Unassembled WGS sequence"/>
</dbReference>
<dbReference type="PANTHER" id="PTHR18895:SF74">
    <property type="entry name" value="MTRF1L RELEASE FACTOR GLUTAMINE METHYLTRANSFERASE"/>
    <property type="match status" value="1"/>
</dbReference>
<dbReference type="GO" id="GO:0008168">
    <property type="term" value="F:methyltransferase activity"/>
    <property type="evidence" value="ECO:0007669"/>
    <property type="project" value="InterPro"/>
</dbReference>
<dbReference type="SUPFAM" id="SSF53335">
    <property type="entry name" value="S-adenosyl-L-methionine-dependent methyltransferases"/>
    <property type="match status" value="1"/>
</dbReference>
<dbReference type="GO" id="GO:0005739">
    <property type="term" value="C:mitochondrion"/>
    <property type="evidence" value="ECO:0007669"/>
    <property type="project" value="TreeGrafter"/>
</dbReference>
<dbReference type="CDD" id="cd02440">
    <property type="entry name" value="AdoMet_MTases"/>
    <property type="match status" value="1"/>
</dbReference>
<organism evidence="1 2">
    <name type="scientific">Chaetoceros tenuissimus</name>
    <dbReference type="NCBI Taxonomy" id="426638"/>
    <lineage>
        <taxon>Eukaryota</taxon>
        <taxon>Sar</taxon>
        <taxon>Stramenopiles</taxon>
        <taxon>Ochrophyta</taxon>
        <taxon>Bacillariophyta</taxon>
        <taxon>Coscinodiscophyceae</taxon>
        <taxon>Chaetocerotophycidae</taxon>
        <taxon>Chaetocerotales</taxon>
        <taxon>Chaetocerotaceae</taxon>
        <taxon>Chaetoceros</taxon>
    </lineage>
</organism>
<dbReference type="PANTHER" id="PTHR18895">
    <property type="entry name" value="HEMK METHYLTRANSFERASE"/>
    <property type="match status" value="1"/>
</dbReference>
<protein>
    <recommendedName>
        <fullName evidence="3">Methyltransferase small domain-containing protein</fullName>
    </recommendedName>
</protein>
<name>A0AAD3D3A1_9STRA</name>
<reference evidence="1 2" key="1">
    <citation type="journal article" date="2021" name="Sci. Rep.">
        <title>The genome of the diatom Chaetoceros tenuissimus carries an ancient integrated fragment of an extant virus.</title>
        <authorList>
            <person name="Hongo Y."/>
            <person name="Kimura K."/>
            <person name="Takaki Y."/>
            <person name="Yoshida Y."/>
            <person name="Baba S."/>
            <person name="Kobayashi G."/>
            <person name="Nagasaki K."/>
            <person name="Hano T."/>
            <person name="Tomaru Y."/>
        </authorList>
    </citation>
    <scope>NUCLEOTIDE SEQUENCE [LARGE SCALE GENOMIC DNA]</scope>
    <source>
        <strain evidence="1 2">NIES-3715</strain>
    </source>
</reference>
<evidence type="ECO:0008006" key="3">
    <source>
        <dbReference type="Google" id="ProtNLM"/>
    </source>
</evidence>
<dbReference type="InterPro" id="IPR050320">
    <property type="entry name" value="N5-glutamine_MTase"/>
</dbReference>
<dbReference type="AlphaFoldDB" id="A0AAD3D3A1"/>
<dbReference type="PROSITE" id="PS00092">
    <property type="entry name" value="N6_MTASE"/>
    <property type="match status" value="1"/>
</dbReference>
<keyword evidence="2" id="KW-1185">Reference proteome</keyword>
<evidence type="ECO:0000313" key="2">
    <source>
        <dbReference type="Proteomes" id="UP001054902"/>
    </source>
</evidence>
<gene>
    <name evidence="1" type="ORF">CTEN210_13425</name>
</gene>
<evidence type="ECO:0000313" key="1">
    <source>
        <dbReference type="EMBL" id="GFH56949.1"/>
    </source>
</evidence>
<dbReference type="InterPro" id="IPR029063">
    <property type="entry name" value="SAM-dependent_MTases_sf"/>
</dbReference>
<dbReference type="Gene3D" id="3.40.50.150">
    <property type="entry name" value="Vaccinia Virus protein VP39"/>
    <property type="match status" value="1"/>
</dbReference>
<dbReference type="GO" id="GO:0003676">
    <property type="term" value="F:nucleic acid binding"/>
    <property type="evidence" value="ECO:0007669"/>
    <property type="project" value="InterPro"/>
</dbReference>
<proteinExistence type="predicted"/>
<dbReference type="InterPro" id="IPR002052">
    <property type="entry name" value="DNA_methylase_N6_adenine_CS"/>
</dbReference>
<comment type="caution">
    <text evidence="1">The sequence shown here is derived from an EMBL/GenBank/DDBJ whole genome shotgun (WGS) entry which is preliminary data.</text>
</comment>
<sequence length="523" mass="58642">MTADVRISAASTSLKRQDAACPFPGICNESDDTFCNIQKLRFILERVGFNHENIQRMFGINSSTFGPVYLKPVATALNEKSFHLPPLDGEKVLPNGTDLENSSLRSLVAMFILGYAIPRSILEKNLIGGSETISLMESLGLAFPCEIDKEIIVPYVHIFPLSIPLLRRNEETGNISENEVSSMILVTDLHPTLLCRTTVGCEEDGAVMYIGPDSLALCQHKPIRSHLKRLFSPKGKNEEMSPFKLIDFCSGSGIQALSTLMTLKYIDPCASAICVDINKRALRFTKFNSLFNGMEDSRINTVHADLCDESLISKENILSISEERKPYNTFDMILCNPPFIPTPRNVGDEVSEGINKRYGQFSTGGSSGDDVLRRVVQISGKLLRKDQGLLAIVSEFMNPPISNDDYGKDDVIEKIREWWDKDVDAKGILFTNEFPLSAIEYARRRAVDSDEFNTWMENLDSHGIERVSPGLLYIKTLVDSPCGKKIHAIPKIVPHDKKLGSIWSPHNFRAIQFTEEVWQHFFE</sequence>